<dbReference type="Pfam" id="PF10551">
    <property type="entry name" value="MULE"/>
    <property type="match status" value="1"/>
</dbReference>
<sequence>MNVASSQGNQTSLMNCANACKKLKLDFFGDDIQQYRLLPDYAFKLRHNDHDVILEMEDKQFTRMQILFREGKQMFKSYAQRGLCLDGNFLKNMSGGILLVACVLNGNQQIKIVSMAIVSIENEANYSFFLQNLGVVLPVKTSFILSDRAKGLIPAVSSVYPSTFHFYCSRHLMEIQQEDSIC</sequence>
<dbReference type="EMBL" id="FR824330">
    <property type="protein sequence ID" value="CCA25264.1"/>
    <property type="molecule type" value="Genomic_DNA"/>
</dbReference>
<reference evidence="2" key="1">
    <citation type="journal article" date="2011" name="PLoS Biol.">
        <title>Gene gain and loss during evolution of obligate parasitism in the white rust pathogen of Arabidopsis thaliana.</title>
        <authorList>
            <person name="Kemen E."/>
            <person name="Gardiner A."/>
            <person name="Schultz-Larsen T."/>
            <person name="Kemen A.C."/>
            <person name="Balmuth A.L."/>
            <person name="Robert-Seilaniantz A."/>
            <person name="Bailey K."/>
            <person name="Holub E."/>
            <person name="Studholme D.J."/>
            <person name="Maclean D."/>
            <person name="Jones J.D."/>
        </authorList>
    </citation>
    <scope>NUCLEOTIDE SEQUENCE</scope>
</reference>
<dbReference type="HOGENOM" id="CLU_110985_0_0_1"/>
<organism evidence="2">
    <name type="scientific">Albugo laibachii Nc14</name>
    <dbReference type="NCBI Taxonomy" id="890382"/>
    <lineage>
        <taxon>Eukaryota</taxon>
        <taxon>Sar</taxon>
        <taxon>Stramenopiles</taxon>
        <taxon>Oomycota</taxon>
        <taxon>Peronosporomycetes</taxon>
        <taxon>Albuginales</taxon>
        <taxon>Albuginaceae</taxon>
        <taxon>Albugo</taxon>
    </lineage>
</organism>
<feature type="domain" description="MULE transposase" evidence="1">
    <location>
        <begin position="83"/>
        <end position="174"/>
    </location>
</feature>
<dbReference type="InterPro" id="IPR018289">
    <property type="entry name" value="MULE_transposase_dom"/>
</dbReference>
<protein>
    <submittedName>
        <fullName evidence="2">Uncharacterized protein AlNc14C285G10173</fullName>
    </submittedName>
</protein>
<dbReference type="PANTHER" id="PTHR31973:SF187">
    <property type="entry name" value="MUTATOR TRANSPOSASE MUDRA PROTEIN"/>
    <property type="match status" value="1"/>
</dbReference>
<dbReference type="AlphaFoldDB" id="F0WV27"/>
<evidence type="ECO:0000313" key="2">
    <source>
        <dbReference type="EMBL" id="CCA25264.1"/>
    </source>
</evidence>
<name>F0WV27_9STRA</name>
<dbReference type="PANTHER" id="PTHR31973">
    <property type="entry name" value="POLYPROTEIN, PUTATIVE-RELATED"/>
    <property type="match status" value="1"/>
</dbReference>
<accession>F0WV27</accession>
<gene>
    <name evidence="2" type="primary">AlNc14C285G10173</name>
    <name evidence="2" type="ORF">ALNC14_114080</name>
</gene>
<evidence type="ECO:0000259" key="1">
    <source>
        <dbReference type="Pfam" id="PF10551"/>
    </source>
</evidence>
<proteinExistence type="predicted"/>
<reference evidence="2" key="2">
    <citation type="submission" date="2011-02" db="EMBL/GenBank/DDBJ databases">
        <authorList>
            <person name="MacLean D."/>
        </authorList>
    </citation>
    <scope>NUCLEOTIDE SEQUENCE</scope>
</reference>